<evidence type="ECO:0000256" key="1">
    <source>
        <dbReference type="ARBA" id="ARBA00001974"/>
    </source>
</evidence>
<dbReference type="Proteomes" id="UP000503540">
    <property type="component" value="Chromosome"/>
</dbReference>
<keyword evidence="2" id="KW-0285">Flavoprotein</keyword>
<dbReference type="AlphaFoldDB" id="A0A6G9YMH4"/>
<evidence type="ECO:0000313" key="6">
    <source>
        <dbReference type="EMBL" id="QIS14123.1"/>
    </source>
</evidence>
<evidence type="ECO:0000256" key="4">
    <source>
        <dbReference type="SAM" id="MobiDB-lite"/>
    </source>
</evidence>
<keyword evidence="3" id="KW-0274">FAD</keyword>
<reference evidence="6 7" key="1">
    <citation type="journal article" date="2019" name="ACS Chem. Biol.">
        <title>Identification and Mobilization of a Cryptic Antibiotic Biosynthesis Gene Locus from a Human-Pathogenic Nocardia Isolate.</title>
        <authorList>
            <person name="Herisse M."/>
            <person name="Ishida K."/>
            <person name="Porter J.L."/>
            <person name="Howden B."/>
            <person name="Hertweck C."/>
            <person name="Stinear T.P."/>
            <person name="Pidot S.J."/>
        </authorList>
    </citation>
    <scope>NUCLEOTIDE SEQUENCE [LARGE SCALE GENOMIC DNA]</scope>
    <source>
        <strain evidence="6 7">AUSMDU00012717</strain>
    </source>
</reference>
<dbReference type="Gene3D" id="3.50.50.60">
    <property type="entry name" value="FAD/NAD(P)-binding domain"/>
    <property type="match status" value="1"/>
</dbReference>
<dbReference type="KEGG" id="nah:F5544_31410"/>
<dbReference type="PRINTS" id="PR00420">
    <property type="entry name" value="RNGMNOXGNASE"/>
</dbReference>
<dbReference type="InterPro" id="IPR036188">
    <property type="entry name" value="FAD/NAD-bd_sf"/>
</dbReference>
<protein>
    <submittedName>
        <fullName evidence="6">Monooxygenase</fullName>
    </submittedName>
</protein>
<keyword evidence="7" id="KW-1185">Reference proteome</keyword>
<keyword evidence="6" id="KW-0503">Monooxygenase</keyword>
<dbReference type="Gene3D" id="3.40.30.120">
    <property type="match status" value="1"/>
</dbReference>
<feature type="region of interest" description="Disordered" evidence="4">
    <location>
        <begin position="1"/>
        <end position="50"/>
    </location>
</feature>
<gene>
    <name evidence="6" type="ORF">F5544_31410</name>
</gene>
<accession>A0A6G9YMH4</accession>
<dbReference type="InterPro" id="IPR050641">
    <property type="entry name" value="RIFMO-like"/>
</dbReference>
<proteinExistence type="predicted"/>
<comment type="cofactor">
    <cofactor evidence="1">
        <name>FAD</name>
        <dbReference type="ChEBI" id="CHEBI:57692"/>
    </cofactor>
</comment>
<dbReference type="InterPro" id="IPR002938">
    <property type="entry name" value="FAD-bd"/>
</dbReference>
<feature type="domain" description="FAD-binding" evidence="5">
    <location>
        <begin position="71"/>
        <end position="404"/>
    </location>
</feature>
<dbReference type="SUPFAM" id="SSF51905">
    <property type="entry name" value="FAD/NAD(P)-binding domain"/>
    <property type="match status" value="1"/>
</dbReference>
<dbReference type="GO" id="GO:0016709">
    <property type="term" value="F:oxidoreductase activity, acting on paired donors, with incorporation or reduction of molecular oxygen, NAD(P)H as one donor, and incorporation of one atom of oxygen"/>
    <property type="evidence" value="ECO:0007669"/>
    <property type="project" value="UniProtKB-ARBA"/>
</dbReference>
<evidence type="ECO:0000259" key="5">
    <source>
        <dbReference type="Pfam" id="PF01494"/>
    </source>
</evidence>
<dbReference type="Pfam" id="PF21274">
    <property type="entry name" value="Rng_hyd_C"/>
    <property type="match status" value="1"/>
</dbReference>
<keyword evidence="6" id="KW-0560">Oxidoreductase</keyword>
<dbReference type="Pfam" id="PF01494">
    <property type="entry name" value="FAD_binding_3"/>
    <property type="match status" value="1"/>
</dbReference>
<evidence type="ECO:0000256" key="3">
    <source>
        <dbReference type="ARBA" id="ARBA00022827"/>
    </source>
</evidence>
<dbReference type="GO" id="GO:0071949">
    <property type="term" value="F:FAD binding"/>
    <property type="evidence" value="ECO:0007669"/>
    <property type="project" value="InterPro"/>
</dbReference>
<dbReference type="EMBL" id="CP046172">
    <property type="protein sequence ID" value="QIS14123.1"/>
    <property type="molecule type" value="Genomic_DNA"/>
</dbReference>
<evidence type="ECO:0000256" key="2">
    <source>
        <dbReference type="ARBA" id="ARBA00022630"/>
    </source>
</evidence>
<dbReference type="Gene3D" id="3.30.70.2450">
    <property type="match status" value="1"/>
</dbReference>
<organism evidence="6 7">
    <name type="scientific">Nocardia arthritidis</name>
    <dbReference type="NCBI Taxonomy" id="228602"/>
    <lineage>
        <taxon>Bacteria</taxon>
        <taxon>Bacillati</taxon>
        <taxon>Actinomycetota</taxon>
        <taxon>Actinomycetes</taxon>
        <taxon>Mycobacteriales</taxon>
        <taxon>Nocardiaceae</taxon>
        <taxon>Nocardia</taxon>
    </lineage>
</organism>
<sequence>MAARSPSRYWYSPNSPPTAASSRSSKPPPCSPAEPRIGGSAVLDDSNDALPTGQERCAMRNDTGSTAQAVADVVVVGAGPVGLWLTAELRLRGVSVLVLEKATVRDPRSRAVGMQAGTLDTFATRGVAERFIERGMPVPTGHFGAAGTRLDFRRVGALHPFSLALSQFVTEQLLEERATSMGAEVRRGQELISLTQDDEGVELIVRSEGRHVTLRTGWVVGCDGTRSAVRDAVGIGFPGSDTTLTGWLADVVLEDRPEEPLMARNSAGVVITAPMGNGLYRLAGISTATMRHGTGAPLTLEEAREYTRAVVGDDLGMHSPQWLSRYGNATRQATAYRSGRVLLAGDAAHMFFPAGGQGMNLGIQDATDLGWKLAATVRGRASARLLDSYDSERRPAAAAVMENTRAQVALFCAETPEELALRDAFSAALAQPETNLLWARRVAGFDDPRYAVAAEADGSPAHPLAGTRLAGLALRSDTPTGPAPHALLHDGRTVLLDLDGEHTSLTHSDDLACHSATVDRETAAEPWHDITSVLIRPDARIAWASTDRDPRRRAENVAAVLRGMSGHAVLV</sequence>
<dbReference type="PANTHER" id="PTHR43004:SF19">
    <property type="entry name" value="BINDING MONOOXYGENASE, PUTATIVE (JCVI)-RELATED"/>
    <property type="match status" value="1"/>
</dbReference>
<dbReference type="PANTHER" id="PTHR43004">
    <property type="entry name" value="TRK SYSTEM POTASSIUM UPTAKE PROTEIN"/>
    <property type="match status" value="1"/>
</dbReference>
<name>A0A6G9YMH4_9NOCA</name>
<evidence type="ECO:0000313" key="7">
    <source>
        <dbReference type="Proteomes" id="UP000503540"/>
    </source>
</evidence>